<dbReference type="AlphaFoldDB" id="A0AA97HQC7"/>
<gene>
    <name evidence="3" type="ORF">RNZ46_00970</name>
</gene>
<dbReference type="RefSeq" id="WP_316983523.1">
    <property type="nucleotide sequence ID" value="NZ_CP136521.1"/>
</dbReference>
<dbReference type="Gene3D" id="2.160.20.120">
    <property type="match status" value="1"/>
</dbReference>
<sequence length="242" mass="25215">MKTSIKNQALVVFASLLLATTAYAQSKSIKGNGNMTTVTRTTDSYDAIKCAGSMDFILVSGTEGNITIEGEDNLLEYIVTEVTDNVLKVKVKKGKYLKSSKNKTIKITIPFKDINKVTLAGSGDLWNKDVISATHLDVALAGSGDIVLDVKTTSVEGSIAGSGDLTLKGSTNNLKAKVAGSGDFHGFDLQANNTEVSVAGSGDAEVVSTDNLKARVAGSGDIVYKGNPKKDTKVSGSGSITN</sequence>
<name>A0AA97HQC7_9FLAO</name>
<evidence type="ECO:0000313" key="4">
    <source>
        <dbReference type="Proteomes" id="UP001302486"/>
    </source>
</evidence>
<accession>A0AA97HQC7</accession>
<evidence type="ECO:0000313" key="3">
    <source>
        <dbReference type="EMBL" id="WOD43846.1"/>
    </source>
</evidence>
<feature type="domain" description="Putative auto-transporter adhesin head GIN" evidence="2">
    <location>
        <begin position="45"/>
        <end position="228"/>
    </location>
</feature>
<keyword evidence="4" id="KW-1185">Reference proteome</keyword>
<keyword evidence="1" id="KW-0732">Signal</keyword>
<evidence type="ECO:0000256" key="1">
    <source>
        <dbReference type="SAM" id="SignalP"/>
    </source>
</evidence>
<dbReference type="InterPro" id="IPR021255">
    <property type="entry name" value="DUF2807"/>
</dbReference>
<dbReference type="PANTHER" id="PTHR39200:SF1">
    <property type="entry name" value="AUTO-TRANSPORTER ADHESIN HEAD GIN DOMAIN-CONTAINING PROTEIN-RELATED"/>
    <property type="match status" value="1"/>
</dbReference>
<feature type="chain" id="PRO_5041642199" evidence="1">
    <location>
        <begin position="25"/>
        <end position="242"/>
    </location>
</feature>
<organism evidence="3 4">
    <name type="scientific">Hwangdonia lutea</name>
    <dbReference type="NCBI Taxonomy" id="3075823"/>
    <lineage>
        <taxon>Bacteria</taxon>
        <taxon>Pseudomonadati</taxon>
        <taxon>Bacteroidota</taxon>
        <taxon>Flavobacteriia</taxon>
        <taxon>Flavobacteriales</taxon>
        <taxon>Flavobacteriaceae</taxon>
        <taxon>Hwangdonia</taxon>
    </lineage>
</organism>
<dbReference type="Proteomes" id="UP001302486">
    <property type="component" value="Chromosome"/>
</dbReference>
<dbReference type="Pfam" id="PF10988">
    <property type="entry name" value="DUF2807"/>
    <property type="match status" value="1"/>
</dbReference>
<feature type="signal peptide" evidence="1">
    <location>
        <begin position="1"/>
        <end position="24"/>
    </location>
</feature>
<reference evidence="4" key="1">
    <citation type="submission" date="2024-06" db="EMBL/GenBank/DDBJ databases">
        <title>Hwangdonia haimaensis gen. nov., sp. nov., a member of the family Flavobacteriaceae isolated from the haima cold seep.</title>
        <authorList>
            <person name="Li J."/>
        </authorList>
    </citation>
    <scope>NUCLEOTIDE SEQUENCE [LARGE SCALE GENOMIC DNA]</scope>
    <source>
        <strain evidence="4">SCSIO 19198</strain>
    </source>
</reference>
<dbReference type="EMBL" id="CP136521">
    <property type="protein sequence ID" value="WOD43846.1"/>
    <property type="molecule type" value="Genomic_DNA"/>
</dbReference>
<dbReference type="PANTHER" id="PTHR39200">
    <property type="entry name" value="HYPOTHETICAL EXPORTED PROTEIN"/>
    <property type="match status" value="1"/>
</dbReference>
<dbReference type="KEGG" id="hws:RNZ46_00970"/>
<evidence type="ECO:0000259" key="2">
    <source>
        <dbReference type="Pfam" id="PF10988"/>
    </source>
</evidence>
<protein>
    <submittedName>
        <fullName evidence="3">Head GIN domain-containing protein</fullName>
    </submittedName>
</protein>
<proteinExistence type="predicted"/>